<name>A0A8T0HSX1_CERPU</name>
<organism evidence="1 2">
    <name type="scientific">Ceratodon purpureus</name>
    <name type="common">Fire moss</name>
    <name type="synonym">Dicranum purpureum</name>
    <dbReference type="NCBI Taxonomy" id="3225"/>
    <lineage>
        <taxon>Eukaryota</taxon>
        <taxon>Viridiplantae</taxon>
        <taxon>Streptophyta</taxon>
        <taxon>Embryophyta</taxon>
        <taxon>Bryophyta</taxon>
        <taxon>Bryophytina</taxon>
        <taxon>Bryopsida</taxon>
        <taxon>Dicranidae</taxon>
        <taxon>Pseudoditrichales</taxon>
        <taxon>Ditrichaceae</taxon>
        <taxon>Ceratodon</taxon>
    </lineage>
</organism>
<evidence type="ECO:0000313" key="1">
    <source>
        <dbReference type="EMBL" id="KAG0574130.1"/>
    </source>
</evidence>
<dbReference type="Proteomes" id="UP000822688">
    <property type="component" value="Chromosome V"/>
</dbReference>
<keyword evidence="2" id="KW-1185">Reference proteome</keyword>
<gene>
    <name evidence="1" type="ORF">KC19_VG236500</name>
</gene>
<protein>
    <submittedName>
        <fullName evidence="1">Uncharacterized protein</fullName>
    </submittedName>
</protein>
<reference evidence="1" key="1">
    <citation type="submission" date="2020-06" db="EMBL/GenBank/DDBJ databases">
        <title>WGS assembly of Ceratodon purpureus strain R40.</title>
        <authorList>
            <person name="Carey S.B."/>
            <person name="Jenkins J."/>
            <person name="Shu S."/>
            <person name="Lovell J.T."/>
            <person name="Sreedasyam A."/>
            <person name="Maumus F."/>
            <person name="Tiley G.P."/>
            <person name="Fernandez-Pozo N."/>
            <person name="Barry K."/>
            <person name="Chen C."/>
            <person name="Wang M."/>
            <person name="Lipzen A."/>
            <person name="Daum C."/>
            <person name="Saski C.A."/>
            <person name="Payton A.C."/>
            <person name="Mcbreen J.C."/>
            <person name="Conrad R.E."/>
            <person name="Kollar L.M."/>
            <person name="Olsson S."/>
            <person name="Huttunen S."/>
            <person name="Landis J.B."/>
            <person name="Wickett N.J."/>
            <person name="Johnson M.G."/>
            <person name="Rensing S.A."/>
            <person name="Grimwood J."/>
            <person name="Schmutz J."/>
            <person name="Mcdaniel S.F."/>
        </authorList>
    </citation>
    <scope>NUCLEOTIDE SEQUENCE</scope>
    <source>
        <strain evidence="1">R40</strain>
    </source>
</reference>
<proteinExistence type="predicted"/>
<sequence>MMLLLSAGYLDIHDRDSVGRDGTVTLYYCRARELYPVNTEKTCTQNLSVESDWDRATSKGRMSGAISFWGHTRVTWRSSSSEYISGSCAGMSVCLITSVAVYWLNTMASQWIGPNTRCP</sequence>
<accession>A0A8T0HSX1</accession>
<dbReference type="AlphaFoldDB" id="A0A8T0HSX1"/>
<dbReference type="EMBL" id="CM026426">
    <property type="protein sequence ID" value="KAG0574130.1"/>
    <property type="molecule type" value="Genomic_DNA"/>
</dbReference>
<evidence type="ECO:0000313" key="2">
    <source>
        <dbReference type="Proteomes" id="UP000822688"/>
    </source>
</evidence>
<comment type="caution">
    <text evidence="1">The sequence shown here is derived from an EMBL/GenBank/DDBJ whole genome shotgun (WGS) entry which is preliminary data.</text>
</comment>